<comment type="subcellular location">
    <subcellularLocation>
        <location evidence="1 6">Membrane</location>
        <topology evidence="1 6">Multi-pass membrane protein</topology>
    </subcellularLocation>
</comment>
<feature type="transmembrane region" description="Helical" evidence="6">
    <location>
        <begin position="77"/>
        <end position="98"/>
    </location>
</feature>
<evidence type="ECO:0000256" key="6">
    <source>
        <dbReference type="RuleBase" id="RU363077"/>
    </source>
</evidence>
<feature type="transmembrane region" description="Helical" evidence="6">
    <location>
        <begin position="20"/>
        <end position="37"/>
    </location>
</feature>
<gene>
    <name evidence="9" type="ORF">CFP56_010895</name>
</gene>
<evidence type="ECO:0000259" key="8">
    <source>
        <dbReference type="Pfam" id="PF00892"/>
    </source>
</evidence>
<evidence type="ECO:0000313" key="9">
    <source>
        <dbReference type="EMBL" id="KAK7844366.1"/>
    </source>
</evidence>
<sequence>MFLLSKAALDGGMNNFVFVFYRQAAATIFLAPLTVFFERKKALPLSLVTFCKIFLLSLFGIVLSLDIYGIAIVYTSATLAAAITNCLPVITFFLAVLLRMEVLELRTIAGVAKLAGILFCIAGAATLAFYKGPHLKFLGQHHLFGHPKLEDHLVHLPSNKAWIKGCFLFLISSTFWGLWLVLQAPVMKSYPPKLLFTTLQCFLSSIQSFAIAIAFERDPYQWKLGWNVRLLAVAYCVNLHYYFFQSFPYFETKEIKENKTDARNNNIGIVVTGLTYYLQAWVIEKKGPVFLAMSTPLALIMTMFSSAILLGEIISLGSLLGGLLLVGGLYSVLWGKIREQKGNGGSSLTVEGDKESSELKEEVASKNPPPLFV</sequence>
<keyword evidence="10" id="KW-1185">Reference proteome</keyword>
<dbReference type="PANTHER" id="PTHR31218">
    <property type="entry name" value="WAT1-RELATED PROTEIN"/>
    <property type="match status" value="1"/>
</dbReference>
<evidence type="ECO:0000256" key="1">
    <source>
        <dbReference type="ARBA" id="ARBA00004141"/>
    </source>
</evidence>
<feature type="transmembrane region" description="Helical" evidence="6">
    <location>
        <begin position="49"/>
        <end position="71"/>
    </location>
</feature>
<evidence type="ECO:0000256" key="2">
    <source>
        <dbReference type="ARBA" id="ARBA00007635"/>
    </source>
</evidence>
<dbReference type="GO" id="GO:0022857">
    <property type="term" value="F:transmembrane transporter activity"/>
    <property type="evidence" value="ECO:0007669"/>
    <property type="project" value="InterPro"/>
</dbReference>
<feature type="transmembrane region" description="Helical" evidence="6">
    <location>
        <begin position="226"/>
        <end position="244"/>
    </location>
</feature>
<comment type="similarity">
    <text evidence="2 6">Belongs to the drug/metabolite transporter (DMT) superfamily. Plant drug/metabolite exporter (P-DME) (TC 2.A.7.4) family.</text>
</comment>
<keyword evidence="5 6" id="KW-0472">Membrane</keyword>
<keyword evidence="4 6" id="KW-1133">Transmembrane helix</keyword>
<organism evidence="9 10">
    <name type="scientific">Quercus suber</name>
    <name type="common">Cork oak</name>
    <dbReference type="NCBI Taxonomy" id="58331"/>
    <lineage>
        <taxon>Eukaryota</taxon>
        <taxon>Viridiplantae</taxon>
        <taxon>Streptophyta</taxon>
        <taxon>Embryophyta</taxon>
        <taxon>Tracheophyta</taxon>
        <taxon>Spermatophyta</taxon>
        <taxon>Magnoliopsida</taxon>
        <taxon>eudicotyledons</taxon>
        <taxon>Gunneridae</taxon>
        <taxon>Pentapetalae</taxon>
        <taxon>rosids</taxon>
        <taxon>fabids</taxon>
        <taxon>Fagales</taxon>
        <taxon>Fagaceae</taxon>
        <taxon>Quercus</taxon>
    </lineage>
</organism>
<feature type="transmembrane region" description="Helical" evidence="6">
    <location>
        <begin position="161"/>
        <end position="182"/>
    </location>
</feature>
<name>A0AAW0L0M5_QUESU</name>
<feature type="compositionally biased region" description="Basic and acidic residues" evidence="7">
    <location>
        <begin position="351"/>
        <end position="364"/>
    </location>
</feature>
<evidence type="ECO:0000256" key="4">
    <source>
        <dbReference type="ARBA" id="ARBA00022989"/>
    </source>
</evidence>
<feature type="domain" description="EamA" evidence="8">
    <location>
        <begin position="2"/>
        <end position="112"/>
    </location>
</feature>
<dbReference type="InterPro" id="IPR000620">
    <property type="entry name" value="EamA_dom"/>
</dbReference>
<evidence type="ECO:0000256" key="7">
    <source>
        <dbReference type="SAM" id="MobiDB-lite"/>
    </source>
</evidence>
<feature type="transmembrane region" description="Helical" evidence="6">
    <location>
        <begin position="265"/>
        <end position="283"/>
    </location>
</feature>
<dbReference type="Pfam" id="PF00892">
    <property type="entry name" value="EamA"/>
    <property type="match status" value="1"/>
</dbReference>
<reference evidence="9 10" key="1">
    <citation type="journal article" date="2018" name="Sci. Data">
        <title>The draft genome sequence of cork oak.</title>
        <authorList>
            <person name="Ramos A.M."/>
            <person name="Usie A."/>
            <person name="Barbosa P."/>
            <person name="Barros P.M."/>
            <person name="Capote T."/>
            <person name="Chaves I."/>
            <person name="Simoes F."/>
            <person name="Abreu I."/>
            <person name="Carrasquinho I."/>
            <person name="Faro C."/>
            <person name="Guimaraes J.B."/>
            <person name="Mendonca D."/>
            <person name="Nobrega F."/>
            <person name="Rodrigues L."/>
            <person name="Saibo N.J.M."/>
            <person name="Varela M.C."/>
            <person name="Egas C."/>
            <person name="Matos J."/>
            <person name="Miguel C.M."/>
            <person name="Oliveira M.M."/>
            <person name="Ricardo C.P."/>
            <person name="Goncalves S."/>
        </authorList>
    </citation>
    <scope>NUCLEOTIDE SEQUENCE [LARGE SCALE GENOMIC DNA]</scope>
    <source>
        <strain evidence="10">cv. HL8</strain>
    </source>
</reference>
<accession>A0AAW0L0M5</accession>
<protein>
    <recommendedName>
        <fullName evidence="6">WAT1-related protein</fullName>
    </recommendedName>
</protein>
<dbReference type="SUPFAM" id="SSF103481">
    <property type="entry name" value="Multidrug resistance efflux transporter EmrE"/>
    <property type="match status" value="1"/>
</dbReference>
<evidence type="ECO:0000256" key="3">
    <source>
        <dbReference type="ARBA" id="ARBA00022692"/>
    </source>
</evidence>
<dbReference type="EMBL" id="PKMF04000186">
    <property type="protein sequence ID" value="KAK7844366.1"/>
    <property type="molecule type" value="Genomic_DNA"/>
</dbReference>
<feature type="transmembrane region" description="Helical" evidence="6">
    <location>
        <begin position="194"/>
        <end position="214"/>
    </location>
</feature>
<evidence type="ECO:0000313" key="10">
    <source>
        <dbReference type="Proteomes" id="UP000237347"/>
    </source>
</evidence>
<feature type="transmembrane region" description="Helical" evidence="6">
    <location>
        <begin position="110"/>
        <end position="130"/>
    </location>
</feature>
<comment type="caution">
    <text evidence="9">The sequence shown here is derived from an EMBL/GenBank/DDBJ whole genome shotgun (WGS) entry which is preliminary data.</text>
</comment>
<dbReference type="Proteomes" id="UP000237347">
    <property type="component" value="Unassembled WGS sequence"/>
</dbReference>
<feature type="region of interest" description="Disordered" evidence="7">
    <location>
        <begin position="342"/>
        <end position="373"/>
    </location>
</feature>
<dbReference type="AlphaFoldDB" id="A0AAW0L0M5"/>
<dbReference type="InterPro" id="IPR030184">
    <property type="entry name" value="WAT1-related"/>
</dbReference>
<evidence type="ECO:0000256" key="5">
    <source>
        <dbReference type="ARBA" id="ARBA00023136"/>
    </source>
</evidence>
<proteinExistence type="inferred from homology"/>
<dbReference type="InterPro" id="IPR037185">
    <property type="entry name" value="EmrE-like"/>
</dbReference>
<feature type="transmembrane region" description="Helical" evidence="6">
    <location>
        <begin position="303"/>
        <end position="333"/>
    </location>
</feature>
<keyword evidence="3 6" id="KW-0812">Transmembrane</keyword>
<dbReference type="GO" id="GO:0016020">
    <property type="term" value="C:membrane"/>
    <property type="evidence" value="ECO:0007669"/>
    <property type="project" value="UniProtKB-SubCell"/>
</dbReference>